<keyword evidence="4" id="KW-1185">Reference proteome</keyword>
<feature type="region of interest" description="Disordered" evidence="1">
    <location>
        <begin position="106"/>
        <end position="135"/>
    </location>
</feature>
<reference evidence="3" key="1">
    <citation type="submission" date="2021-02" db="EMBL/GenBank/DDBJ databases">
        <authorList>
            <person name="Dougan E. K."/>
            <person name="Rhodes N."/>
            <person name="Thang M."/>
            <person name="Chan C."/>
        </authorList>
    </citation>
    <scope>NUCLEOTIDE SEQUENCE</scope>
</reference>
<evidence type="ECO:0000256" key="1">
    <source>
        <dbReference type="SAM" id="MobiDB-lite"/>
    </source>
</evidence>
<gene>
    <name evidence="3" type="primary">STRN3</name>
    <name evidence="3" type="ORF">SPIL2461_LOCUS2961</name>
</gene>
<feature type="non-terminal residue" evidence="3">
    <location>
        <position position="533"/>
    </location>
</feature>
<protein>
    <submittedName>
        <fullName evidence="3">STRN3 protein</fullName>
    </submittedName>
</protein>
<sequence>MAPSLGEISWTLLLQVCVLVGAAARSAVAPGGSALSCPGAYNHLPRAGRVDVTALNFHWRGYDPLSGLRTEVRLTLQRPCRKGGGGALARADGASVATEGWGRSCADGASSEGNGGAPTRPQPLEGHLNDHCAGTLSGDTRKPSTLDAARLLGPLLCCLVPLCRPTLALGPPAVLTLLKPAPPTSPSCGMCPNLLGLPGLSASPVLWPELLPPTRWPPGPNYFMLAEQAAQYTLRRQRWLGGERTALWSLPLLVGGELSRPCAALVAPPLLGAEDGVTAKLRAKCPPTIKSFRRGSAAGPTGLRGDHLKEVLGTAHTDEVLANLTQVLQLLVRGQALLELAPHLAGASLHAVPKAADDVRPIAVGECLRRLASKCLCAAFKDAAREVLAPLQLGVAVPYGAEAAVHTARQWLAPYAEWCYAHHSRLLFQGAPMFSEAGVQQRDPLGPLLFAVALQPALRAAAAGAPGQRPDLAFAFLDDVCLAGSVQNVSSGLARLTAAARQVGLVLNPAKCCLTTCSDDCPVNPSLFPAGLP</sequence>
<accession>A0A812KCI5</accession>
<proteinExistence type="predicted"/>
<evidence type="ECO:0000313" key="4">
    <source>
        <dbReference type="Proteomes" id="UP000649617"/>
    </source>
</evidence>
<dbReference type="OrthoDB" id="1676176at2759"/>
<keyword evidence="2" id="KW-0732">Signal</keyword>
<dbReference type="EMBL" id="CAJNIZ010003375">
    <property type="protein sequence ID" value="CAE7221869.1"/>
    <property type="molecule type" value="Genomic_DNA"/>
</dbReference>
<evidence type="ECO:0000313" key="3">
    <source>
        <dbReference type="EMBL" id="CAE7221869.1"/>
    </source>
</evidence>
<dbReference type="AlphaFoldDB" id="A0A812KCI5"/>
<dbReference type="Proteomes" id="UP000649617">
    <property type="component" value="Unassembled WGS sequence"/>
</dbReference>
<feature type="signal peptide" evidence="2">
    <location>
        <begin position="1"/>
        <end position="24"/>
    </location>
</feature>
<organism evidence="3 4">
    <name type="scientific">Symbiodinium pilosum</name>
    <name type="common">Dinoflagellate</name>
    <dbReference type="NCBI Taxonomy" id="2952"/>
    <lineage>
        <taxon>Eukaryota</taxon>
        <taxon>Sar</taxon>
        <taxon>Alveolata</taxon>
        <taxon>Dinophyceae</taxon>
        <taxon>Suessiales</taxon>
        <taxon>Symbiodiniaceae</taxon>
        <taxon>Symbiodinium</taxon>
    </lineage>
</organism>
<name>A0A812KCI5_SYMPI</name>
<comment type="caution">
    <text evidence="3">The sequence shown here is derived from an EMBL/GenBank/DDBJ whole genome shotgun (WGS) entry which is preliminary data.</text>
</comment>
<feature type="chain" id="PRO_5032343969" evidence="2">
    <location>
        <begin position="25"/>
        <end position="533"/>
    </location>
</feature>
<evidence type="ECO:0000256" key="2">
    <source>
        <dbReference type="SAM" id="SignalP"/>
    </source>
</evidence>